<dbReference type="OrthoDB" id="4468425at2759"/>
<reference evidence="2" key="2">
    <citation type="journal article" date="2023" name="IMA Fungus">
        <title>Comparative genomic study of the Penicillium genus elucidates a diverse pangenome and 15 lateral gene transfer events.</title>
        <authorList>
            <person name="Petersen C."/>
            <person name="Sorensen T."/>
            <person name="Nielsen M.R."/>
            <person name="Sondergaard T.E."/>
            <person name="Sorensen J.L."/>
            <person name="Fitzpatrick D.A."/>
            <person name="Frisvad J.C."/>
            <person name="Nielsen K.L."/>
        </authorList>
    </citation>
    <scope>NUCLEOTIDE SEQUENCE</scope>
    <source>
        <strain evidence="2">IBT 15544</strain>
    </source>
</reference>
<sequence>MDGHGADSHLASILLPYLEEFDESAINHLATQLKGYGISVDAVTASERSPSFRLVFSKESSSVDHIDQASRIEILDFWASQSANTEPMINRIDFNPADTPDLAMLLDLQMGNGRRAEQNYDYENGDTIEGVPQDFCQQTRPPAAQPTSSHWPECELASALGLVVDGSNPISPETQGELSEASSGLACQPSDFAIHSNPQEQMPYDHNSPRRRPVQVSKNRSRTSASSDAFFECFDPLYTTSCSSDRAPTQLRSLFGPGTKYNLPDKILHEILEISENFIRPDLVEFLEESLPRWKTAGLWLQEQIPAPSTEGSGRTRLLNAYSCIFKLENRIRDDQILNRVAVATLYTTYEQAYLEWRHAGSQQCKGQGRGDASTVIDGILVELHPDWHLGDRKRHLRSRFHDKKRFGKRWLMLIRLLGESILISCSTQIASAVHTTVFTTGMLEALAYCIERTDPKHLCVLGILNSTAASLLRGGRCDDIDPDQILAEIRSSYTTS</sequence>
<proteinExistence type="predicted"/>
<evidence type="ECO:0000256" key="1">
    <source>
        <dbReference type="SAM" id="MobiDB-lite"/>
    </source>
</evidence>
<accession>A0A9W9MI03</accession>
<feature type="compositionally biased region" description="Polar residues" evidence="1">
    <location>
        <begin position="168"/>
        <end position="182"/>
    </location>
</feature>
<protein>
    <submittedName>
        <fullName evidence="2">Uncharacterized protein</fullName>
    </submittedName>
</protein>
<name>A0A9W9MI03_9EURO</name>
<dbReference type="GeneID" id="83180513"/>
<feature type="region of interest" description="Disordered" evidence="1">
    <location>
        <begin position="165"/>
        <end position="221"/>
    </location>
</feature>
<dbReference type="EMBL" id="JAPQKR010000013">
    <property type="protein sequence ID" value="KAJ5201487.1"/>
    <property type="molecule type" value="Genomic_DNA"/>
</dbReference>
<organism evidence="2 3">
    <name type="scientific">Penicillium cinerascens</name>
    <dbReference type="NCBI Taxonomy" id="70096"/>
    <lineage>
        <taxon>Eukaryota</taxon>
        <taxon>Fungi</taxon>
        <taxon>Dikarya</taxon>
        <taxon>Ascomycota</taxon>
        <taxon>Pezizomycotina</taxon>
        <taxon>Eurotiomycetes</taxon>
        <taxon>Eurotiomycetidae</taxon>
        <taxon>Eurotiales</taxon>
        <taxon>Aspergillaceae</taxon>
        <taxon>Penicillium</taxon>
    </lineage>
</organism>
<dbReference type="RefSeq" id="XP_058307403.1">
    <property type="nucleotide sequence ID" value="XM_058453212.1"/>
</dbReference>
<comment type="caution">
    <text evidence="2">The sequence shown here is derived from an EMBL/GenBank/DDBJ whole genome shotgun (WGS) entry which is preliminary data.</text>
</comment>
<dbReference type="Proteomes" id="UP001150904">
    <property type="component" value="Unassembled WGS sequence"/>
</dbReference>
<gene>
    <name evidence="2" type="ORF">N7498_006150</name>
</gene>
<keyword evidence="3" id="KW-1185">Reference proteome</keyword>
<reference evidence="2" key="1">
    <citation type="submission" date="2022-12" db="EMBL/GenBank/DDBJ databases">
        <authorList>
            <person name="Petersen C."/>
        </authorList>
    </citation>
    <scope>NUCLEOTIDE SEQUENCE</scope>
    <source>
        <strain evidence="2">IBT 15544</strain>
    </source>
</reference>
<evidence type="ECO:0000313" key="2">
    <source>
        <dbReference type="EMBL" id="KAJ5201487.1"/>
    </source>
</evidence>
<evidence type="ECO:0000313" key="3">
    <source>
        <dbReference type="Proteomes" id="UP001150904"/>
    </source>
</evidence>
<dbReference type="AlphaFoldDB" id="A0A9W9MI03"/>